<keyword evidence="3" id="KW-1185">Reference proteome</keyword>
<organism evidence="2 3">
    <name type="scientific">Methylocapsa palsarum</name>
    <dbReference type="NCBI Taxonomy" id="1612308"/>
    <lineage>
        <taxon>Bacteria</taxon>
        <taxon>Pseudomonadati</taxon>
        <taxon>Pseudomonadota</taxon>
        <taxon>Alphaproteobacteria</taxon>
        <taxon>Hyphomicrobiales</taxon>
        <taxon>Beijerinckiaceae</taxon>
        <taxon>Methylocapsa</taxon>
    </lineage>
</organism>
<name>A0A1I3WTF5_9HYPH</name>
<evidence type="ECO:0000313" key="3">
    <source>
        <dbReference type="Proteomes" id="UP000198755"/>
    </source>
</evidence>
<accession>A0A1I3WTF5</accession>
<dbReference type="STRING" id="1612308.SAMN05444581_102139"/>
<dbReference type="InterPro" id="IPR029044">
    <property type="entry name" value="Nucleotide-diphossugar_trans"/>
</dbReference>
<reference evidence="2 3" key="1">
    <citation type="submission" date="2016-10" db="EMBL/GenBank/DDBJ databases">
        <authorList>
            <person name="de Groot N.N."/>
        </authorList>
    </citation>
    <scope>NUCLEOTIDE SEQUENCE [LARGE SCALE GENOMIC DNA]</scope>
    <source>
        <strain evidence="2 3">NE2</strain>
    </source>
</reference>
<dbReference type="AlphaFoldDB" id="A0A1I3WTF5"/>
<dbReference type="InterPro" id="IPR050834">
    <property type="entry name" value="Glycosyltransf_2"/>
</dbReference>
<gene>
    <name evidence="2" type="ORF">SAMN05444581_102139</name>
</gene>
<proteinExistence type="predicted"/>
<dbReference type="Pfam" id="PF00535">
    <property type="entry name" value="Glycos_transf_2"/>
    <property type="match status" value="1"/>
</dbReference>
<evidence type="ECO:0000259" key="1">
    <source>
        <dbReference type="Pfam" id="PF00535"/>
    </source>
</evidence>
<dbReference type="OrthoDB" id="5291101at2"/>
<dbReference type="InterPro" id="IPR001173">
    <property type="entry name" value="Glyco_trans_2-like"/>
</dbReference>
<keyword evidence="2" id="KW-0808">Transferase</keyword>
<dbReference type="Gene3D" id="3.90.550.10">
    <property type="entry name" value="Spore Coat Polysaccharide Biosynthesis Protein SpsA, Chain A"/>
    <property type="match status" value="1"/>
</dbReference>
<protein>
    <submittedName>
        <fullName evidence="2">Glycosyltransferase involved in cell wall bisynthesis</fullName>
    </submittedName>
</protein>
<sequence length="304" mass="34400">MRFTIVTPVLNGERFINETILSVVGQAGDFTIRYHVQDAGSTDSTLKLLAAWQHRLANDFPLNCAGIEFSFASAPDRGLYDGVNRGFAACGDADAMAWINADDRYEAGAFATVAQIFKGHPDIDWVMGRPTTINEGGEMLDISPLTAFPRECIAAGIFDGRFARPFIQQEGTFWRPELWKKTGGLDANFRFAGDFDLWRRFAARSDLVVVNAILGCFRFRSGQLSSDMTRYREEIDSSLSPREKETRSRASTRYAKAGFSYRILRRHYDGPWICERWPMCALPFLGARAFWAEHWRISFLGPFN</sequence>
<dbReference type="PANTHER" id="PTHR43685">
    <property type="entry name" value="GLYCOSYLTRANSFERASE"/>
    <property type="match status" value="1"/>
</dbReference>
<dbReference type="RefSeq" id="WP_091678751.1">
    <property type="nucleotide sequence ID" value="NZ_FOSN01000002.1"/>
</dbReference>
<dbReference type="EMBL" id="FOSN01000002">
    <property type="protein sequence ID" value="SFK10924.1"/>
    <property type="molecule type" value="Genomic_DNA"/>
</dbReference>
<dbReference type="SUPFAM" id="SSF53448">
    <property type="entry name" value="Nucleotide-diphospho-sugar transferases"/>
    <property type="match status" value="1"/>
</dbReference>
<dbReference type="GO" id="GO:0016740">
    <property type="term" value="F:transferase activity"/>
    <property type="evidence" value="ECO:0007669"/>
    <property type="project" value="UniProtKB-KW"/>
</dbReference>
<dbReference type="Proteomes" id="UP000198755">
    <property type="component" value="Unassembled WGS sequence"/>
</dbReference>
<dbReference type="PANTHER" id="PTHR43685:SF11">
    <property type="entry name" value="GLYCOSYLTRANSFERASE TAGX-RELATED"/>
    <property type="match status" value="1"/>
</dbReference>
<feature type="domain" description="Glycosyltransferase 2-like" evidence="1">
    <location>
        <begin position="4"/>
        <end position="138"/>
    </location>
</feature>
<evidence type="ECO:0000313" key="2">
    <source>
        <dbReference type="EMBL" id="SFK10924.1"/>
    </source>
</evidence>